<sequence length="293" mass="33023">MAAIDEEELERAQKERIQFNLPKDEKPPSLLEVEREKHRQRYGVDVMSTKDCLQYFGDYGPTFIEWINDSSCVVVFRDAHSARRAMAGVGRPLPSEEMAGESSAGLDPFDPANMPYFWHKGRDFIKEGTPVHLIYRMATVDVDGKGRRQQNRRGGRRRKQRNTDGTQSVVQEDGGDVVMNDDNTMGEGMEAEHRRQTAAKDRKQAGNYQLWGSKPAVEHGQQQEQQQPVEHQPGRMEAENGAEGQPPANVEALLRRIVRARRASKKGTAQPEQQQQEFGRGQAGAEGRSLEPA</sequence>
<accession>A0ABQ7GZM4</accession>
<dbReference type="InterPro" id="IPR019416">
    <property type="entry name" value="NCBP3"/>
</dbReference>
<dbReference type="Gene3D" id="3.30.70.330">
    <property type="match status" value="1"/>
</dbReference>
<feature type="compositionally biased region" description="Low complexity" evidence="1">
    <location>
        <begin position="218"/>
        <end position="231"/>
    </location>
</feature>
<reference evidence="2" key="1">
    <citation type="submission" date="2017-08" db="EMBL/GenBank/DDBJ databases">
        <authorList>
            <person name="Polle J.E."/>
            <person name="Barry K."/>
            <person name="Cushman J."/>
            <person name="Schmutz J."/>
            <person name="Tran D."/>
            <person name="Hathwaick L.T."/>
            <person name="Yim W.C."/>
            <person name="Jenkins J."/>
            <person name="Mckie-Krisberg Z.M."/>
            <person name="Prochnik S."/>
            <person name="Lindquist E."/>
            <person name="Dockter R.B."/>
            <person name="Adam C."/>
            <person name="Molina H."/>
            <person name="Bunkerborg J."/>
            <person name="Jin E."/>
            <person name="Buchheim M."/>
            <person name="Magnuson J."/>
        </authorList>
    </citation>
    <scope>NUCLEOTIDE SEQUENCE</scope>
    <source>
        <strain evidence="2">CCAP 19/18</strain>
    </source>
</reference>
<feature type="compositionally biased region" description="Basic and acidic residues" evidence="1">
    <location>
        <begin position="10"/>
        <end position="29"/>
    </location>
</feature>
<dbReference type="EMBL" id="MU069524">
    <property type="protein sequence ID" value="KAF5840065.1"/>
    <property type="molecule type" value="Genomic_DNA"/>
</dbReference>
<dbReference type="Proteomes" id="UP000815325">
    <property type="component" value="Unassembled WGS sequence"/>
</dbReference>
<protein>
    <recommendedName>
        <fullName evidence="4">Nuclear cap-binding protein subunit 3</fullName>
    </recommendedName>
</protein>
<evidence type="ECO:0000313" key="2">
    <source>
        <dbReference type="EMBL" id="KAF5840065.1"/>
    </source>
</evidence>
<feature type="compositionally biased region" description="Basic and acidic residues" evidence="1">
    <location>
        <begin position="190"/>
        <end position="203"/>
    </location>
</feature>
<feature type="compositionally biased region" description="Basic residues" evidence="1">
    <location>
        <begin position="256"/>
        <end position="265"/>
    </location>
</feature>
<dbReference type="Pfam" id="PF10309">
    <property type="entry name" value="NCBP3"/>
    <property type="match status" value="1"/>
</dbReference>
<dbReference type="PANTHER" id="PTHR16291:SF0">
    <property type="entry name" value="NUCLEAR CAP-BINDING PROTEIN SUBUNIT 3"/>
    <property type="match status" value="1"/>
</dbReference>
<organism evidence="2 3">
    <name type="scientific">Dunaliella salina</name>
    <name type="common">Green alga</name>
    <name type="synonym">Protococcus salinus</name>
    <dbReference type="NCBI Taxonomy" id="3046"/>
    <lineage>
        <taxon>Eukaryota</taxon>
        <taxon>Viridiplantae</taxon>
        <taxon>Chlorophyta</taxon>
        <taxon>core chlorophytes</taxon>
        <taxon>Chlorophyceae</taxon>
        <taxon>CS clade</taxon>
        <taxon>Chlamydomonadales</taxon>
        <taxon>Dunaliellaceae</taxon>
        <taxon>Dunaliella</taxon>
    </lineage>
</organism>
<feature type="region of interest" description="Disordered" evidence="1">
    <location>
        <begin position="144"/>
        <end position="203"/>
    </location>
</feature>
<feature type="region of interest" description="Disordered" evidence="1">
    <location>
        <begin position="1"/>
        <end position="29"/>
    </location>
</feature>
<comment type="caution">
    <text evidence="2">The sequence shown here is derived from an EMBL/GenBank/DDBJ whole genome shotgun (WGS) entry which is preliminary data.</text>
</comment>
<keyword evidence="3" id="KW-1185">Reference proteome</keyword>
<name>A0ABQ7GZM4_DUNSA</name>
<evidence type="ECO:0000313" key="3">
    <source>
        <dbReference type="Proteomes" id="UP000815325"/>
    </source>
</evidence>
<evidence type="ECO:0008006" key="4">
    <source>
        <dbReference type="Google" id="ProtNLM"/>
    </source>
</evidence>
<gene>
    <name evidence="2" type="ORF">DUNSADRAFT_17800</name>
</gene>
<evidence type="ECO:0000256" key="1">
    <source>
        <dbReference type="SAM" id="MobiDB-lite"/>
    </source>
</evidence>
<feature type="region of interest" description="Disordered" evidence="1">
    <location>
        <begin position="216"/>
        <end position="293"/>
    </location>
</feature>
<dbReference type="PANTHER" id="PTHR16291">
    <property type="entry name" value="NUCLEAR CAP-BINDING PROTEIN SUBUNIT 3"/>
    <property type="match status" value="1"/>
</dbReference>
<feature type="compositionally biased region" description="Basic residues" evidence="1">
    <location>
        <begin position="147"/>
        <end position="160"/>
    </location>
</feature>
<dbReference type="InterPro" id="IPR012677">
    <property type="entry name" value="Nucleotide-bd_a/b_plait_sf"/>
</dbReference>
<proteinExistence type="predicted"/>